<accession>A0ABQ3FVF3</accession>
<evidence type="ECO:0000259" key="2">
    <source>
        <dbReference type="Pfam" id="PF12146"/>
    </source>
</evidence>
<dbReference type="NCBIfam" id="TIGR03100">
    <property type="entry name" value="hydr1_PEP"/>
    <property type="match status" value="1"/>
</dbReference>
<dbReference type="EMBL" id="BMYK01000001">
    <property type="protein sequence ID" value="GHC68915.1"/>
    <property type="molecule type" value="Genomic_DNA"/>
</dbReference>
<evidence type="ECO:0000256" key="1">
    <source>
        <dbReference type="ARBA" id="ARBA00022801"/>
    </source>
</evidence>
<dbReference type="InterPro" id="IPR050261">
    <property type="entry name" value="FrsA_esterase"/>
</dbReference>
<organism evidence="3 4">
    <name type="scientific">Pseudorhodoferax aquiterrae</name>
    <dbReference type="NCBI Taxonomy" id="747304"/>
    <lineage>
        <taxon>Bacteria</taxon>
        <taxon>Pseudomonadati</taxon>
        <taxon>Pseudomonadota</taxon>
        <taxon>Betaproteobacteria</taxon>
        <taxon>Burkholderiales</taxon>
        <taxon>Comamonadaceae</taxon>
    </lineage>
</organism>
<dbReference type="RefSeq" id="WP_189685145.1">
    <property type="nucleotide sequence ID" value="NZ_BMYK01000001.1"/>
</dbReference>
<evidence type="ECO:0000313" key="4">
    <source>
        <dbReference type="Proteomes" id="UP000626210"/>
    </source>
</evidence>
<dbReference type="Proteomes" id="UP000626210">
    <property type="component" value="Unassembled WGS sequence"/>
</dbReference>
<dbReference type="Pfam" id="PF12146">
    <property type="entry name" value="Hydrolase_4"/>
    <property type="match status" value="1"/>
</dbReference>
<dbReference type="PANTHER" id="PTHR22946:SF9">
    <property type="entry name" value="POLYKETIDE TRANSFERASE AF380"/>
    <property type="match status" value="1"/>
</dbReference>
<dbReference type="InterPro" id="IPR022742">
    <property type="entry name" value="Hydrolase_4"/>
</dbReference>
<sequence length="284" mass="31503">MTPAALCREAALSFDCAGETLQGVLAMPTDAPVRALGVLIVVGGPQVRIGSHRQFVALARWLAMHGHATLRFDVRGMGDSTGTPRSFDELHDDIAAGIDALLTTPGVERVALWGLCDGASACLLYVDTARDARIAGLALLNPWVRSEESLAHTHVKHYYRQRLLQRAFWNKLLRGGIGLRAIQDLLRNLRRLRRQPRQKQRSFQECMASGWQSFGGGLLVLLSDTDWTAREFEEQYRSDKMWAGARGRQDVVWRHITGADHTLSAAPARMAAEQATLAWLRELG</sequence>
<reference evidence="4" key="1">
    <citation type="journal article" date="2019" name="Int. J. Syst. Evol. Microbiol.">
        <title>The Global Catalogue of Microorganisms (GCM) 10K type strain sequencing project: providing services to taxonomists for standard genome sequencing and annotation.</title>
        <authorList>
            <consortium name="The Broad Institute Genomics Platform"/>
            <consortium name="The Broad Institute Genome Sequencing Center for Infectious Disease"/>
            <person name="Wu L."/>
            <person name="Ma J."/>
        </authorList>
    </citation>
    <scope>NUCLEOTIDE SEQUENCE [LARGE SCALE GENOMIC DNA]</scope>
    <source>
        <strain evidence="4">KCTC 23314</strain>
    </source>
</reference>
<dbReference type="PANTHER" id="PTHR22946">
    <property type="entry name" value="DIENELACTONE HYDROLASE DOMAIN-CONTAINING PROTEIN-RELATED"/>
    <property type="match status" value="1"/>
</dbReference>
<dbReference type="InterPro" id="IPR029058">
    <property type="entry name" value="AB_hydrolase_fold"/>
</dbReference>
<protein>
    <submittedName>
        <fullName evidence="3">Hydrolase 1, exosortase A system-associated</fullName>
    </submittedName>
</protein>
<keyword evidence="4" id="KW-1185">Reference proteome</keyword>
<name>A0ABQ3FVF3_9BURK</name>
<dbReference type="SUPFAM" id="SSF53474">
    <property type="entry name" value="alpha/beta-Hydrolases"/>
    <property type="match status" value="1"/>
</dbReference>
<keyword evidence="1 3" id="KW-0378">Hydrolase</keyword>
<comment type="caution">
    <text evidence="3">The sequence shown here is derived from an EMBL/GenBank/DDBJ whole genome shotgun (WGS) entry which is preliminary data.</text>
</comment>
<evidence type="ECO:0000313" key="3">
    <source>
        <dbReference type="EMBL" id="GHC68915.1"/>
    </source>
</evidence>
<proteinExistence type="predicted"/>
<feature type="domain" description="Serine aminopeptidase S33" evidence="2">
    <location>
        <begin position="53"/>
        <end position="193"/>
    </location>
</feature>
<dbReference type="InterPro" id="IPR017531">
    <property type="entry name" value="Hydrolase-1_PEP"/>
</dbReference>
<dbReference type="Gene3D" id="3.40.50.1820">
    <property type="entry name" value="alpha/beta hydrolase"/>
    <property type="match status" value="1"/>
</dbReference>
<gene>
    <name evidence="3" type="ORF">GCM10007320_01740</name>
</gene>
<dbReference type="GO" id="GO:0016787">
    <property type="term" value="F:hydrolase activity"/>
    <property type="evidence" value="ECO:0007669"/>
    <property type="project" value="UniProtKB-KW"/>
</dbReference>